<organism evidence="3 4">
    <name type="scientific">Alteromonas ponticola</name>
    <dbReference type="NCBI Taxonomy" id="2720613"/>
    <lineage>
        <taxon>Bacteria</taxon>
        <taxon>Pseudomonadati</taxon>
        <taxon>Pseudomonadota</taxon>
        <taxon>Gammaproteobacteria</taxon>
        <taxon>Alteromonadales</taxon>
        <taxon>Alteromonadaceae</taxon>
        <taxon>Alteromonas/Salinimonas group</taxon>
        <taxon>Alteromonas</taxon>
    </lineage>
</organism>
<accession>A0ABX1R3P7</accession>
<evidence type="ECO:0000256" key="1">
    <source>
        <dbReference type="SAM" id="Phobius"/>
    </source>
</evidence>
<reference evidence="3 4" key="1">
    <citation type="submission" date="2020-03" db="EMBL/GenBank/DDBJ databases">
        <title>Alteromonas ponticola sp. nov., isolated from seawater.</title>
        <authorList>
            <person name="Yoon J.-H."/>
            <person name="Kim Y.-O."/>
        </authorList>
    </citation>
    <scope>NUCLEOTIDE SEQUENCE [LARGE SCALE GENOMIC DNA]</scope>
    <source>
        <strain evidence="3 4">MYP5</strain>
    </source>
</reference>
<feature type="transmembrane region" description="Helical" evidence="1">
    <location>
        <begin position="31"/>
        <end position="48"/>
    </location>
</feature>
<feature type="domain" description="Ice-binding protein C-terminal" evidence="2">
    <location>
        <begin position="27"/>
        <end position="50"/>
    </location>
</feature>
<dbReference type="Proteomes" id="UP000709336">
    <property type="component" value="Unassembled WGS sequence"/>
</dbReference>
<protein>
    <submittedName>
        <fullName evidence="3">PEP-CTERM sorting domain-containing protein</fullName>
    </submittedName>
</protein>
<name>A0ABX1R3P7_9ALTE</name>
<gene>
    <name evidence="3" type="ORF">HCJ96_13645</name>
</gene>
<keyword evidence="4" id="KW-1185">Reference proteome</keyword>
<evidence type="ECO:0000313" key="3">
    <source>
        <dbReference type="EMBL" id="NMH61070.1"/>
    </source>
</evidence>
<dbReference type="Pfam" id="PF07589">
    <property type="entry name" value="PEP-CTERM"/>
    <property type="match status" value="1"/>
</dbReference>
<keyword evidence="1" id="KW-0472">Membrane</keyword>
<dbReference type="EMBL" id="JAATNW010000007">
    <property type="protein sequence ID" value="NMH61070.1"/>
    <property type="molecule type" value="Genomic_DNA"/>
</dbReference>
<dbReference type="InterPro" id="IPR013424">
    <property type="entry name" value="Ice-binding_C"/>
</dbReference>
<proteinExistence type="predicted"/>
<sequence length="53" mass="5520">MRGNGSSCDPETFLDVNGVINVTRTSQVPEPASVAILGLGLAGLSFLCKREKA</sequence>
<keyword evidence="1" id="KW-1133">Transmembrane helix</keyword>
<evidence type="ECO:0000313" key="4">
    <source>
        <dbReference type="Proteomes" id="UP000709336"/>
    </source>
</evidence>
<comment type="caution">
    <text evidence="3">The sequence shown here is derived from an EMBL/GenBank/DDBJ whole genome shotgun (WGS) entry which is preliminary data.</text>
</comment>
<dbReference type="NCBIfam" id="TIGR02595">
    <property type="entry name" value="PEP_CTERM"/>
    <property type="match status" value="1"/>
</dbReference>
<evidence type="ECO:0000259" key="2">
    <source>
        <dbReference type="Pfam" id="PF07589"/>
    </source>
</evidence>
<keyword evidence="1" id="KW-0812">Transmembrane</keyword>